<dbReference type="OrthoDB" id="9803892at2"/>
<proteinExistence type="inferred from homology"/>
<protein>
    <recommendedName>
        <fullName evidence="4 6">dTDP-4-dehydrorhamnose reductase</fullName>
        <ecNumber evidence="3 6">1.1.1.133</ecNumber>
    </recommendedName>
</protein>
<dbReference type="Proteomes" id="UP000434209">
    <property type="component" value="Chromosome 1"/>
</dbReference>
<dbReference type="CDD" id="cd05254">
    <property type="entry name" value="dTDP_HR_like_SDR_e"/>
    <property type="match status" value="1"/>
</dbReference>
<dbReference type="NCBIfam" id="TIGR01214">
    <property type="entry name" value="rmlD"/>
    <property type="match status" value="1"/>
</dbReference>
<dbReference type="PANTHER" id="PTHR10491:SF4">
    <property type="entry name" value="METHIONINE ADENOSYLTRANSFERASE 2 SUBUNIT BETA"/>
    <property type="match status" value="1"/>
</dbReference>
<dbReference type="InterPro" id="IPR036291">
    <property type="entry name" value="NAD(P)-bd_dom_sf"/>
</dbReference>
<dbReference type="GO" id="GO:0005829">
    <property type="term" value="C:cytosol"/>
    <property type="evidence" value="ECO:0007669"/>
    <property type="project" value="TreeGrafter"/>
</dbReference>
<gene>
    <name evidence="8" type="primary">rfbD</name>
    <name evidence="8" type="ORF">FAZ97_03205</name>
</gene>
<dbReference type="InterPro" id="IPR029903">
    <property type="entry name" value="RmlD-like-bd"/>
</dbReference>
<comment type="similarity">
    <text evidence="2 6">Belongs to the dTDP-4-dehydrorhamnose reductase family.</text>
</comment>
<keyword evidence="6" id="KW-0521">NADP</keyword>
<evidence type="ECO:0000256" key="6">
    <source>
        <dbReference type="RuleBase" id="RU364082"/>
    </source>
</evidence>
<comment type="function">
    <text evidence="6">Catalyzes the reduction of dTDP-6-deoxy-L-lyxo-4-hexulose to yield dTDP-L-rhamnose.</text>
</comment>
<keyword evidence="6 8" id="KW-0560">Oxidoreductase</keyword>
<comment type="catalytic activity">
    <reaction evidence="5 6">
        <text>dTDP-beta-L-rhamnose + NADP(+) = dTDP-4-dehydro-beta-L-rhamnose + NADPH + H(+)</text>
        <dbReference type="Rhea" id="RHEA:21796"/>
        <dbReference type="ChEBI" id="CHEBI:15378"/>
        <dbReference type="ChEBI" id="CHEBI:57510"/>
        <dbReference type="ChEBI" id="CHEBI:57783"/>
        <dbReference type="ChEBI" id="CHEBI:58349"/>
        <dbReference type="ChEBI" id="CHEBI:62830"/>
        <dbReference type="EC" id="1.1.1.133"/>
    </reaction>
</comment>
<dbReference type="Pfam" id="PF04321">
    <property type="entry name" value="RmlD_sub_bind"/>
    <property type="match status" value="1"/>
</dbReference>
<keyword evidence="9" id="KW-1185">Reference proteome</keyword>
<evidence type="ECO:0000259" key="7">
    <source>
        <dbReference type="Pfam" id="PF04321"/>
    </source>
</evidence>
<evidence type="ECO:0000256" key="5">
    <source>
        <dbReference type="ARBA" id="ARBA00048200"/>
    </source>
</evidence>
<dbReference type="EC" id="1.1.1.133" evidence="3 6"/>
<dbReference type="InterPro" id="IPR005913">
    <property type="entry name" value="dTDP_dehydrorham_reduct"/>
</dbReference>
<evidence type="ECO:0000313" key="8">
    <source>
        <dbReference type="EMBL" id="QGZ54002.1"/>
    </source>
</evidence>
<dbReference type="AlphaFoldDB" id="A0A7Z2G2U9"/>
<dbReference type="SUPFAM" id="SSF51735">
    <property type="entry name" value="NAD(P)-binding Rossmann-fold domains"/>
    <property type="match status" value="1"/>
</dbReference>
<evidence type="ECO:0000256" key="3">
    <source>
        <dbReference type="ARBA" id="ARBA00012929"/>
    </source>
</evidence>
<sequence>MSRELTILVTGVNGQVGFELLRSLQGLGRVVSCDRSVLDLSDLDRVRGFVRDLKPSLIVNPAAYTAVDKAETDVEAARRLNVDVPRVLAQEASELGSLLIHYSTDYVFDGTKPGPYVETDEPNPLNIYGRTKLEGERAIEEVGGKYLIFRTSWVYGLRGKNFLQTMLRFAREGRKEITVVDDQFGAPTWSRTIAACTAHIAARYCAGDVDADWWANRAGVYHLTAGGSTSWFGFARAIFEAANAEALCVEPTTGERFGAAARRPANSRLSCEKLEAEFGIRVPAWDKALVVCLEGFEGP</sequence>
<dbReference type="Gene3D" id="3.90.25.10">
    <property type="entry name" value="UDP-galactose 4-epimerase, domain 1"/>
    <property type="match status" value="1"/>
</dbReference>
<dbReference type="PANTHER" id="PTHR10491">
    <property type="entry name" value="DTDP-4-DEHYDRORHAMNOSE REDUCTASE"/>
    <property type="match status" value="1"/>
</dbReference>
<accession>A0A7Z2G2U9</accession>
<reference evidence="8 9" key="1">
    <citation type="submission" date="2019-12" db="EMBL/GenBank/DDBJ databases">
        <title>Paraburkholderia acidiphila 7Q-K02 sp. nov and Paraburkholderia acidisoli DHF22 sp. nov., two strains isolated from forest soil.</title>
        <authorList>
            <person name="Gao Z."/>
            <person name="Qiu L."/>
        </authorList>
    </citation>
    <scope>NUCLEOTIDE SEQUENCE [LARGE SCALE GENOMIC DNA]</scope>
    <source>
        <strain evidence="8 9">7Q-K02</strain>
    </source>
</reference>
<dbReference type="KEGG" id="pacp:FAZ97_03205"/>
<comment type="pathway">
    <text evidence="1 6">Carbohydrate biosynthesis; dTDP-L-rhamnose biosynthesis.</text>
</comment>
<comment type="cofactor">
    <cofactor evidence="6">
        <name>Mg(2+)</name>
        <dbReference type="ChEBI" id="CHEBI:18420"/>
    </cofactor>
    <text evidence="6">Binds 1 Mg(2+) ion per monomer.</text>
</comment>
<dbReference type="RefSeq" id="WP_158757160.1">
    <property type="nucleotide sequence ID" value="NZ_CP046909.1"/>
</dbReference>
<dbReference type="EMBL" id="CP046909">
    <property type="protein sequence ID" value="QGZ54002.1"/>
    <property type="molecule type" value="Genomic_DNA"/>
</dbReference>
<evidence type="ECO:0000313" key="9">
    <source>
        <dbReference type="Proteomes" id="UP000434209"/>
    </source>
</evidence>
<dbReference type="GO" id="GO:0008831">
    <property type="term" value="F:dTDP-4-dehydrorhamnose reductase activity"/>
    <property type="evidence" value="ECO:0007669"/>
    <property type="project" value="UniProtKB-EC"/>
</dbReference>
<name>A0A7Z2G2U9_9BURK</name>
<dbReference type="Gene3D" id="3.40.50.720">
    <property type="entry name" value="NAD(P)-binding Rossmann-like Domain"/>
    <property type="match status" value="1"/>
</dbReference>
<organism evidence="8 9">
    <name type="scientific">Paraburkholderia acidiphila</name>
    <dbReference type="NCBI Taxonomy" id="2571747"/>
    <lineage>
        <taxon>Bacteria</taxon>
        <taxon>Pseudomonadati</taxon>
        <taxon>Pseudomonadota</taxon>
        <taxon>Betaproteobacteria</taxon>
        <taxon>Burkholderiales</taxon>
        <taxon>Burkholderiaceae</taxon>
        <taxon>Paraburkholderia</taxon>
    </lineage>
</organism>
<evidence type="ECO:0000256" key="2">
    <source>
        <dbReference type="ARBA" id="ARBA00010944"/>
    </source>
</evidence>
<evidence type="ECO:0000256" key="1">
    <source>
        <dbReference type="ARBA" id="ARBA00004781"/>
    </source>
</evidence>
<dbReference type="GO" id="GO:0019305">
    <property type="term" value="P:dTDP-rhamnose biosynthetic process"/>
    <property type="evidence" value="ECO:0007669"/>
    <property type="project" value="UniProtKB-UniPathway"/>
</dbReference>
<feature type="domain" description="RmlD-like substrate binding" evidence="7">
    <location>
        <begin position="6"/>
        <end position="294"/>
    </location>
</feature>
<evidence type="ECO:0000256" key="4">
    <source>
        <dbReference type="ARBA" id="ARBA00017099"/>
    </source>
</evidence>
<dbReference type="UniPathway" id="UPA00124"/>